<feature type="compositionally biased region" description="Polar residues" evidence="1">
    <location>
        <begin position="274"/>
        <end position="286"/>
    </location>
</feature>
<feature type="region of interest" description="Disordered" evidence="1">
    <location>
        <begin position="227"/>
        <end position="286"/>
    </location>
</feature>
<dbReference type="Proteomes" id="UP001314205">
    <property type="component" value="Unassembled WGS sequence"/>
</dbReference>
<feature type="compositionally biased region" description="Basic residues" evidence="1">
    <location>
        <begin position="725"/>
        <end position="740"/>
    </location>
</feature>
<keyword evidence="3" id="KW-1185">Reference proteome</keyword>
<feature type="compositionally biased region" description="Basic and acidic residues" evidence="1">
    <location>
        <begin position="756"/>
        <end position="774"/>
    </location>
</feature>
<proteinExistence type="predicted"/>
<feature type="region of interest" description="Disordered" evidence="1">
    <location>
        <begin position="846"/>
        <end position="906"/>
    </location>
</feature>
<feature type="region of interest" description="Disordered" evidence="1">
    <location>
        <begin position="1"/>
        <end position="50"/>
    </location>
</feature>
<comment type="caution">
    <text evidence="2">The sequence shown here is derived from an EMBL/GenBank/DDBJ whole genome shotgun (WGS) entry which is preliminary data.</text>
</comment>
<evidence type="ECO:0000313" key="2">
    <source>
        <dbReference type="EMBL" id="CAK1583429.1"/>
    </source>
</evidence>
<feature type="region of interest" description="Disordered" evidence="1">
    <location>
        <begin position="657"/>
        <end position="774"/>
    </location>
</feature>
<feature type="compositionally biased region" description="Low complexity" evidence="1">
    <location>
        <begin position="669"/>
        <end position="681"/>
    </location>
</feature>
<dbReference type="EMBL" id="CAVLGL010000057">
    <property type="protein sequence ID" value="CAK1583429.1"/>
    <property type="molecule type" value="Genomic_DNA"/>
</dbReference>
<name>A0AAV1KMB1_9NEOP</name>
<feature type="compositionally biased region" description="Polar residues" evidence="1">
    <location>
        <begin position="243"/>
        <end position="256"/>
    </location>
</feature>
<feature type="compositionally biased region" description="Basic and acidic residues" evidence="1">
    <location>
        <begin position="691"/>
        <end position="705"/>
    </location>
</feature>
<dbReference type="AlphaFoldDB" id="A0AAV1KMB1"/>
<feature type="compositionally biased region" description="Basic residues" evidence="1">
    <location>
        <begin position="27"/>
        <end position="37"/>
    </location>
</feature>
<accession>A0AAV1KMB1</accession>
<evidence type="ECO:0000313" key="3">
    <source>
        <dbReference type="Proteomes" id="UP001314205"/>
    </source>
</evidence>
<evidence type="ECO:0000256" key="1">
    <source>
        <dbReference type="SAM" id="MobiDB-lite"/>
    </source>
</evidence>
<gene>
    <name evidence="2" type="ORF">PARMNEM_LOCUS4824</name>
</gene>
<feature type="compositionally biased region" description="Polar residues" evidence="1">
    <location>
        <begin position="10"/>
        <end position="26"/>
    </location>
</feature>
<feature type="compositionally biased region" description="Basic and acidic residues" evidence="1">
    <location>
        <begin position="227"/>
        <end position="240"/>
    </location>
</feature>
<feature type="region of interest" description="Disordered" evidence="1">
    <location>
        <begin position="348"/>
        <end position="370"/>
    </location>
</feature>
<protein>
    <submittedName>
        <fullName evidence="2">Uncharacterized protein</fullName>
    </submittedName>
</protein>
<feature type="compositionally biased region" description="Basic residues" evidence="1">
    <location>
        <begin position="356"/>
        <end position="370"/>
    </location>
</feature>
<feature type="compositionally biased region" description="Polar residues" evidence="1">
    <location>
        <begin position="847"/>
        <end position="856"/>
    </location>
</feature>
<sequence>MPPKTRKVKNSGSLKENVCVSIQSKSKNVHKSVKAPRKALADKTNSASDDNETVISAKVSSNTGKTLCVLKSPDDKNDQVYNVRPRRNRKLPNRFVENQILTNLHGNEDEKPNSITENVTNDERDSNLQNKKAVVVLTSLKPHNKITETSLADSRPKRICRLPSKFEDHSVSPNKYIPVQPIQASTPIVQNKSSKLSSKIKNTKDNVEVSRTLRKLQSKIRNRVNIKEDNLEENTNKNKDVSIVNSKTNQVQSNKPSPIKKVSQKTQKGAKDNLVSSKKQADTNNNANDLIKDKYLCIASSPCMNENKNNNTGYRFLEKNYSFKVLDDQKKAMKRNANTLDVYEFTYDPTEEPTPQKKKRKRVVQKRKQKPKTIYTNTYDKNVAKSLAALKNVLLTKSSQTKLLTEKMVTETKTIQNNTTSNPNLNPNTVMKTATQQVNNACPEALEKHYNSFQVEDIVLEHEPVANGHSDINYSPVNSPNHGIIPSEPKQGTNNAVEVMTTNKDPLNLQDDLSFFDECPAASSSMNVSTRDPSATPWRVEFGKLPIKWQVNTYVKPNMTPAFESSFINFGDDKRKHVYTNIVPEENGTLPEILESDNATNLKQTNIISFFKEVVEKSTSKKCKNKATPIKSNSIFEDITNTSETAVTPVKQIASIKKSVTPKKKKSSDNITSSTDNTSVSYKENSIEIMQNDKQKPQSKKKDTDLTFFGFDDSDEQDQENVSPNKKKCHKRALRPRSRAVLKELNVQRVPTRAVSETEKNKNNADAHNNKMLDDMKASNPPVSQENSEKICENSKDVNDAMIANSANLSGEDSQSVHLFEDLELLDVIHHVKPLRKSYGRNKKVTFRQNSVSSDTQESDIGEQNKSSEEEDNLDDLTFQMPTIEPKKIKRRKKPNKQFSKKEEKEADAWAAGFNSMCEDVDEFDLVIE</sequence>
<organism evidence="2 3">
    <name type="scientific">Parnassius mnemosyne</name>
    <name type="common">clouded apollo</name>
    <dbReference type="NCBI Taxonomy" id="213953"/>
    <lineage>
        <taxon>Eukaryota</taxon>
        <taxon>Metazoa</taxon>
        <taxon>Ecdysozoa</taxon>
        <taxon>Arthropoda</taxon>
        <taxon>Hexapoda</taxon>
        <taxon>Insecta</taxon>
        <taxon>Pterygota</taxon>
        <taxon>Neoptera</taxon>
        <taxon>Endopterygota</taxon>
        <taxon>Lepidoptera</taxon>
        <taxon>Glossata</taxon>
        <taxon>Ditrysia</taxon>
        <taxon>Papilionoidea</taxon>
        <taxon>Papilionidae</taxon>
        <taxon>Parnassiinae</taxon>
        <taxon>Parnassini</taxon>
        <taxon>Parnassius</taxon>
        <taxon>Driopa</taxon>
    </lineage>
</organism>
<reference evidence="2 3" key="1">
    <citation type="submission" date="2023-11" db="EMBL/GenBank/DDBJ databases">
        <authorList>
            <person name="Hedman E."/>
            <person name="Englund M."/>
            <person name="Stromberg M."/>
            <person name="Nyberg Akerstrom W."/>
            <person name="Nylinder S."/>
            <person name="Jareborg N."/>
            <person name="Kallberg Y."/>
            <person name="Kronander E."/>
        </authorList>
    </citation>
    <scope>NUCLEOTIDE SEQUENCE [LARGE SCALE GENOMIC DNA]</scope>
</reference>